<gene>
    <name evidence="2" type="ORF">CBW46_006105</name>
</gene>
<evidence type="ECO:0000313" key="3">
    <source>
        <dbReference type="Proteomes" id="UP000214746"/>
    </source>
</evidence>
<accession>A0A2W1NB93</accession>
<name>A0A2W1NB93_PAEXE</name>
<keyword evidence="1" id="KW-0812">Transmembrane</keyword>
<keyword evidence="1" id="KW-1133">Transmembrane helix</keyword>
<dbReference type="RefSeq" id="WP_089199112.1">
    <property type="nucleotide sequence ID" value="NZ_NHRJ02000002.1"/>
</dbReference>
<sequence length="67" mass="7841">MKNAENRNRYEDLFIELSTWVERWVVRALICLAVVLLIAQTLLLCPVIRHSMVKVEQLEGTPFARFP</sequence>
<evidence type="ECO:0000313" key="2">
    <source>
        <dbReference type="EMBL" id="PZE21969.1"/>
    </source>
</evidence>
<feature type="transmembrane region" description="Helical" evidence="1">
    <location>
        <begin position="24"/>
        <end position="48"/>
    </location>
</feature>
<comment type="caution">
    <text evidence="2">The sequence shown here is derived from an EMBL/GenBank/DDBJ whole genome shotgun (WGS) entry which is preliminary data.</text>
</comment>
<keyword evidence="1" id="KW-0472">Membrane</keyword>
<protein>
    <submittedName>
        <fullName evidence="2">Uncharacterized protein</fullName>
    </submittedName>
</protein>
<proteinExistence type="predicted"/>
<dbReference type="EMBL" id="NHRJ02000002">
    <property type="protein sequence ID" value="PZE21969.1"/>
    <property type="molecule type" value="Genomic_DNA"/>
</dbReference>
<reference evidence="2" key="1">
    <citation type="submission" date="2018-06" db="EMBL/GenBank/DDBJ databases">
        <title>Paenibacillus xerothermodurans sp. nov. an extremely dry heat resistant spore forming bacterium isolated from the soil of Cape Canaveral, Florida.</title>
        <authorList>
            <person name="Seuylemezian A."/>
            <person name="Kaur N."/>
            <person name="Patil P."/>
            <person name="Patil P."/>
            <person name="Mayilraj S."/>
            <person name="Vaishampayan P."/>
        </authorList>
    </citation>
    <scope>NUCLEOTIDE SEQUENCE [LARGE SCALE GENOMIC DNA]</scope>
    <source>
        <strain evidence="2">ATCC 27380</strain>
    </source>
</reference>
<dbReference type="AlphaFoldDB" id="A0A2W1NB93"/>
<evidence type="ECO:0000256" key="1">
    <source>
        <dbReference type="SAM" id="Phobius"/>
    </source>
</evidence>
<keyword evidence="3" id="KW-1185">Reference proteome</keyword>
<organism evidence="2 3">
    <name type="scientific">Paenibacillus xerothermodurans</name>
    <dbReference type="NCBI Taxonomy" id="1977292"/>
    <lineage>
        <taxon>Bacteria</taxon>
        <taxon>Bacillati</taxon>
        <taxon>Bacillota</taxon>
        <taxon>Bacilli</taxon>
        <taxon>Bacillales</taxon>
        <taxon>Paenibacillaceae</taxon>
        <taxon>Paenibacillus</taxon>
    </lineage>
</organism>
<dbReference type="Proteomes" id="UP000214746">
    <property type="component" value="Unassembled WGS sequence"/>
</dbReference>